<gene>
    <name evidence="11" type="ORF">FJTKL_00534</name>
</gene>
<sequence>MAQPTQPMPQQVSQQVPSRTYSPAQSPAPQPGFALPSTSQNIGNKRQQPQMSFPPSSQSNPTSPFPASPHAHSPSFPQSPNIGTPTSATSPSYAAIQPAPSASPAPTHSPAPAPAPAPSPAQAQIQQTQQQFSRPTFTNGNTPSLPPFSHPHPSHPSTPTMSGPTTPIPGTPGTPGATPYVNAGFVPTGGQQPAAGAMGPPPAKDRPQRTYEYEVTDSLLGTGVDIREEENALAEYYAGSFGQDSRTGFPANAPGSRGSFYGAGPANQPGAPATTGQKEFEAALAEQRWNESAARLSATRAVEQSDPFLQLANLHARAEKFARQYNLDLNLDTKTQPVQKSRNPADYPVAPKVTVTSKEAPDGAMVSVYGSVLPPDSFLIDQLALLSIATKHRVRELLEDVDQIATTRQQTSHGVIPSDWADSAVPVDSAGLPVNDGETAAKAVESGANGSTNPRKRSFDASSVSGASGRPNVPATNHLAQVLREMGRAEREAEELRLKKRQKRLLGDSAANGSRAGSVAPGTPGSTAPEPEKAPTKKEQKKIAAQKHDASADNVNKTTMKFLGGGKKKYSWMSMGANTPSTPNKPTASAAGTPASAAASASASKAPESKSLTQEGRYKLGSWREYSEKGKDIQLRDWITVLERDGREKLALQYAYMKLDASEPR</sequence>
<feature type="compositionally biased region" description="Polar residues" evidence="9">
    <location>
        <begin position="132"/>
        <end position="141"/>
    </location>
</feature>
<organism evidence="11 12">
    <name type="scientific">Diaporthe vaccinii</name>
    <dbReference type="NCBI Taxonomy" id="105482"/>
    <lineage>
        <taxon>Eukaryota</taxon>
        <taxon>Fungi</taxon>
        <taxon>Dikarya</taxon>
        <taxon>Ascomycota</taxon>
        <taxon>Pezizomycotina</taxon>
        <taxon>Sordariomycetes</taxon>
        <taxon>Sordariomycetidae</taxon>
        <taxon>Diaporthales</taxon>
        <taxon>Diaporthaceae</taxon>
        <taxon>Diaporthe</taxon>
        <taxon>Diaporthe eres species complex</taxon>
    </lineage>
</organism>
<feature type="compositionally biased region" description="Pro residues" evidence="9">
    <location>
        <begin position="144"/>
        <end position="156"/>
    </location>
</feature>
<feature type="compositionally biased region" description="Low complexity" evidence="9">
    <location>
        <begin position="585"/>
        <end position="611"/>
    </location>
</feature>
<evidence type="ECO:0000256" key="6">
    <source>
        <dbReference type="ARBA" id="ARBA00023242"/>
    </source>
</evidence>
<keyword evidence="6" id="KW-0539">Nucleus</keyword>
<comment type="similarity">
    <text evidence="2">Belongs to the TAF4 family.</text>
</comment>
<evidence type="ECO:0000313" key="12">
    <source>
        <dbReference type="Proteomes" id="UP001600888"/>
    </source>
</evidence>
<feature type="compositionally biased region" description="Low complexity" evidence="9">
    <location>
        <begin position="68"/>
        <end position="80"/>
    </location>
</feature>
<feature type="compositionally biased region" description="Low complexity" evidence="9">
    <location>
        <begin position="1"/>
        <end position="18"/>
    </location>
</feature>
<evidence type="ECO:0000256" key="3">
    <source>
        <dbReference type="ARBA" id="ARBA00017306"/>
    </source>
</evidence>
<feature type="region of interest" description="Disordered" evidence="9">
    <location>
        <begin position="502"/>
        <end position="558"/>
    </location>
</feature>
<feature type="region of interest" description="Disordered" evidence="9">
    <location>
        <begin position="1"/>
        <end position="209"/>
    </location>
</feature>
<evidence type="ECO:0000256" key="2">
    <source>
        <dbReference type="ARBA" id="ARBA00006178"/>
    </source>
</evidence>
<evidence type="ECO:0000256" key="7">
    <source>
        <dbReference type="ARBA" id="ARBA00025346"/>
    </source>
</evidence>
<keyword evidence="5" id="KW-0804">Transcription</keyword>
<feature type="region of interest" description="Disordered" evidence="9">
    <location>
        <begin position="575"/>
        <end position="614"/>
    </location>
</feature>
<evidence type="ECO:0000256" key="9">
    <source>
        <dbReference type="SAM" id="MobiDB-lite"/>
    </source>
</evidence>
<dbReference type="Pfam" id="PF05236">
    <property type="entry name" value="TAF4"/>
    <property type="match status" value="1"/>
</dbReference>
<reference evidence="11 12" key="1">
    <citation type="submission" date="2024-03" db="EMBL/GenBank/DDBJ databases">
        <title>A high-quality draft genome sequence of Diaporthe vaccinii, a causative agent of upright dieback and viscid rot disease in cranberry plants.</title>
        <authorList>
            <person name="Sarrasin M."/>
            <person name="Lang B.F."/>
            <person name="Burger G."/>
        </authorList>
    </citation>
    <scope>NUCLEOTIDE SEQUENCE [LARGE SCALE GENOMIC DNA]</scope>
    <source>
        <strain evidence="11 12">IS7</strain>
    </source>
</reference>
<evidence type="ECO:0000256" key="4">
    <source>
        <dbReference type="ARBA" id="ARBA00023015"/>
    </source>
</evidence>
<comment type="caution">
    <text evidence="11">The sequence shown here is derived from an EMBL/GenBank/DDBJ whole genome shotgun (WGS) entry which is preliminary data.</text>
</comment>
<evidence type="ECO:0000313" key="11">
    <source>
        <dbReference type="EMBL" id="KAL2289990.1"/>
    </source>
</evidence>
<protein>
    <recommendedName>
        <fullName evidence="3">Transcription initiation factor TFIID subunit 4</fullName>
    </recommendedName>
    <alternativeName>
        <fullName evidence="8">TBP-associated factor 4</fullName>
    </alternativeName>
</protein>
<keyword evidence="12" id="KW-1185">Reference proteome</keyword>
<feature type="domain" description="Transcription initiation factor TFIID component TAF4 C-terminal" evidence="10">
    <location>
        <begin position="381"/>
        <end position="649"/>
    </location>
</feature>
<evidence type="ECO:0000256" key="5">
    <source>
        <dbReference type="ARBA" id="ARBA00023163"/>
    </source>
</evidence>
<name>A0ABR4F629_9PEZI</name>
<dbReference type="InterPro" id="IPR007900">
    <property type="entry name" value="TAF4_C"/>
</dbReference>
<feature type="compositionally biased region" description="Low complexity" evidence="9">
    <location>
        <begin position="189"/>
        <end position="198"/>
    </location>
</feature>
<comment type="subcellular location">
    <subcellularLocation>
        <location evidence="1">Nucleus</location>
    </subcellularLocation>
</comment>
<feature type="compositionally biased region" description="Low complexity" evidence="9">
    <location>
        <begin position="90"/>
        <end position="100"/>
    </location>
</feature>
<proteinExistence type="inferred from homology"/>
<evidence type="ECO:0000256" key="8">
    <source>
        <dbReference type="ARBA" id="ARBA00031747"/>
    </source>
</evidence>
<evidence type="ECO:0000256" key="1">
    <source>
        <dbReference type="ARBA" id="ARBA00004123"/>
    </source>
</evidence>
<feature type="compositionally biased region" description="Basic and acidic residues" evidence="9">
    <location>
        <begin position="530"/>
        <end position="551"/>
    </location>
</feature>
<accession>A0ABR4F629</accession>
<comment type="function">
    <text evidence="7">Functions as a component of the DNA-binding general transcription factor complex TFIID. Binding of TFIID to a promoter (with or without TATA element) is the initial step in pre-initiation complex (PIC) formation. TFIID plays a key role in the regulation of gene expression by RNA polymerase II through different activities such as transcription activator interaction, core promoter recognition and selectivity, TFIIA and TFIIB interaction, chromatin modification (histone acetylation by TAF1), facilitation of DNA opening and initiation of transcription.</text>
</comment>
<keyword evidence="4" id="KW-0805">Transcription regulation</keyword>
<feature type="compositionally biased region" description="Pro residues" evidence="9">
    <location>
        <begin position="101"/>
        <end position="119"/>
    </location>
</feature>
<dbReference type="EMBL" id="JBAWTH010000010">
    <property type="protein sequence ID" value="KAL2289990.1"/>
    <property type="molecule type" value="Genomic_DNA"/>
</dbReference>
<feature type="compositionally biased region" description="Low complexity" evidence="9">
    <location>
        <begin position="120"/>
        <end position="131"/>
    </location>
</feature>
<dbReference type="Proteomes" id="UP001600888">
    <property type="component" value="Unassembled WGS sequence"/>
</dbReference>
<feature type="compositionally biased region" description="Low complexity" evidence="9">
    <location>
        <begin position="47"/>
        <end position="62"/>
    </location>
</feature>
<feature type="compositionally biased region" description="Polar residues" evidence="9">
    <location>
        <begin position="36"/>
        <end position="46"/>
    </location>
</feature>
<evidence type="ECO:0000259" key="10">
    <source>
        <dbReference type="Pfam" id="PF05236"/>
    </source>
</evidence>
<feature type="region of interest" description="Disordered" evidence="9">
    <location>
        <begin position="443"/>
        <end position="476"/>
    </location>
</feature>